<dbReference type="Gene3D" id="3.10.520.10">
    <property type="entry name" value="ApbE-like domains"/>
    <property type="match status" value="1"/>
</dbReference>
<reference evidence="13 14" key="1">
    <citation type="submission" date="2014-07" db="EMBL/GenBank/DDBJ databases">
        <title>Unique and conserved regions in Vibrio harveyi and related species in comparison with the shrimp pathogen Vibrio harveyi CAIM 1792.</title>
        <authorList>
            <person name="Espinoza-Valles I."/>
            <person name="Vora G."/>
            <person name="Leekitcharoenphon P."/>
            <person name="Ussery D."/>
            <person name="Hoj L."/>
            <person name="Gomez-Gil B."/>
        </authorList>
    </citation>
    <scope>NUCLEOTIDE SEQUENCE [LARGE SCALE GENOMIC DNA]</scope>
    <source>
        <strain evidence="14">CAIM 1854 / LMG 25443</strain>
    </source>
</reference>
<feature type="binding site" evidence="12">
    <location>
        <position position="269"/>
    </location>
    <ligand>
        <name>Mg(2+)</name>
        <dbReference type="ChEBI" id="CHEBI:18420"/>
    </ligand>
</feature>
<evidence type="ECO:0000256" key="5">
    <source>
        <dbReference type="ARBA" id="ARBA00022679"/>
    </source>
</evidence>
<keyword evidence="6 11" id="KW-0479">Metal-binding</keyword>
<evidence type="ECO:0000256" key="1">
    <source>
        <dbReference type="ARBA" id="ARBA00008282"/>
    </source>
</evidence>
<evidence type="ECO:0000256" key="12">
    <source>
        <dbReference type="PIRSR" id="PIRSR006268-2"/>
    </source>
</evidence>
<keyword evidence="8 11" id="KW-0460">Magnesium</keyword>
<evidence type="ECO:0000313" key="14">
    <source>
        <dbReference type="Proteomes" id="UP000031586"/>
    </source>
</evidence>
<dbReference type="InterPro" id="IPR003374">
    <property type="entry name" value="ApbE-like_sf"/>
</dbReference>
<evidence type="ECO:0000256" key="7">
    <source>
        <dbReference type="ARBA" id="ARBA00022827"/>
    </source>
</evidence>
<evidence type="ECO:0000313" key="13">
    <source>
        <dbReference type="EMBL" id="KIF51810.1"/>
    </source>
</evidence>
<comment type="catalytic activity">
    <reaction evidence="10 11">
        <text>L-threonyl-[protein] + FAD = FMN-L-threonyl-[protein] + AMP + H(+)</text>
        <dbReference type="Rhea" id="RHEA:36847"/>
        <dbReference type="Rhea" id="RHEA-COMP:11060"/>
        <dbReference type="Rhea" id="RHEA-COMP:11061"/>
        <dbReference type="ChEBI" id="CHEBI:15378"/>
        <dbReference type="ChEBI" id="CHEBI:30013"/>
        <dbReference type="ChEBI" id="CHEBI:57692"/>
        <dbReference type="ChEBI" id="CHEBI:74257"/>
        <dbReference type="ChEBI" id="CHEBI:456215"/>
        <dbReference type="EC" id="2.7.1.180"/>
    </reaction>
</comment>
<dbReference type="RefSeq" id="WP_020197277.1">
    <property type="nucleotide sequence ID" value="NZ_BAOH01000112.1"/>
</dbReference>
<evidence type="ECO:0000256" key="3">
    <source>
        <dbReference type="ARBA" id="ARBA00016337"/>
    </source>
</evidence>
<evidence type="ECO:0000256" key="6">
    <source>
        <dbReference type="ARBA" id="ARBA00022723"/>
    </source>
</evidence>
<keyword evidence="5 11" id="KW-0808">Transferase</keyword>
<comment type="caution">
    <text evidence="13">The sequence shown here is derived from an EMBL/GenBank/DDBJ whole genome shotgun (WGS) entry which is preliminary data.</text>
</comment>
<evidence type="ECO:0000256" key="2">
    <source>
        <dbReference type="ARBA" id="ARBA00011955"/>
    </source>
</evidence>
<dbReference type="InterPro" id="IPR024932">
    <property type="entry name" value="ApbE"/>
</dbReference>
<dbReference type="EC" id="2.7.1.180" evidence="2 11"/>
<evidence type="ECO:0000256" key="10">
    <source>
        <dbReference type="ARBA" id="ARBA00048540"/>
    </source>
</evidence>
<protein>
    <recommendedName>
        <fullName evidence="3 11">FAD:protein FMN transferase</fullName>
        <ecNumber evidence="2 11">2.7.1.180</ecNumber>
    </recommendedName>
    <alternativeName>
        <fullName evidence="9 11">Flavin transferase</fullName>
    </alternativeName>
</protein>
<dbReference type="GO" id="GO:0046872">
    <property type="term" value="F:metal ion binding"/>
    <property type="evidence" value="ECO:0007669"/>
    <property type="project" value="UniProtKB-UniRule"/>
</dbReference>
<dbReference type="PATRIC" id="fig|1229493.5.peg.2506"/>
<evidence type="ECO:0000256" key="9">
    <source>
        <dbReference type="ARBA" id="ARBA00031306"/>
    </source>
</evidence>
<dbReference type="PANTHER" id="PTHR30040:SF2">
    <property type="entry name" value="FAD:PROTEIN FMN TRANSFERASE"/>
    <property type="match status" value="1"/>
</dbReference>
<dbReference type="EMBL" id="JPRD01000028">
    <property type="protein sequence ID" value="KIF51810.1"/>
    <property type="molecule type" value="Genomic_DNA"/>
</dbReference>
<dbReference type="Pfam" id="PF02424">
    <property type="entry name" value="ApbE"/>
    <property type="match status" value="1"/>
</dbReference>
<dbReference type="SUPFAM" id="SSF143631">
    <property type="entry name" value="ApbE-like"/>
    <property type="match status" value="1"/>
</dbReference>
<keyword evidence="7 11" id="KW-0274">FAD</keyword>
<evidence type="ECO:0000256" key="8">
    <source>
        <dbReference type="ARBA" id="ARBA00022842"/>
    </source>
</evidence>
<evidence type="ECO:0000256" key="11">
    <source>
        <dbReference type="PIRNR" id="PIRNR006268"/>
    </source>
</evidence>
<accession>A0A0C1Z452</accession>
<comment type="cofactor">
    <cofactor evidence="12">
        <name>Mg(2+)</name>
        <dbReference type="ChEBI" id="CHEBI:18420"/>
    </cofactor>
    <cofactor evidence="12">
        <name>Mn(2+)</name>
        <dbReference type="ChEBI" id="CHEBI:29035"/>
    </cofactor>
    <text evidence="12">Magnesium. Can also use manganese.</text>
</comment>
<organism evidence="13 14">
    <name type="scientific">Vibrio owensii CAIM 1854 = LMG 25443</name>
    <dbReference type="NCBI Taxonomy" id="1229493"/>
    <lineage>
        <taxon>Bacteria</taxon>
        <taxon>Pseudomonadati</taxon>
        <taxon>Pseudomonadota</taxon>
        <taxon>Gammaproteobacteria</taxon>
        <taxon>Vibrionales</taxon>
        <taxon>Vibrionaceae</taxon>
        <taxon>Vibrio</taxon>
    </lineage>
</organism>
<dbReference type="Proteomes" id="UP000031586">
    <property type="component" value="Unassembled WGS sequence"/>
</dbReference>
<keyword evidence="4 11" id="KW-0285">Flavoprotein</keyword>
<gene>
    <name evidence="13" type="ORF">H735_16785</name>
</gene>
<dbReference type="PIRSF" id="PIRSF006268">
    <property type="entry name" value="ApbE"/>
    <property type="match status" value="1"/>
</dbReference>
<proteinExistence type="inferred from homology"/>
<dbReference type="PANTHER" id="PTHR30040">
    <property type="entry name" value="THIAMINE BIOSYNTHESIS LIPOPROTEIN APBE"/>
    <property type="match status" value="1"/>
</dbReference>
<dbReference type="AlphaFoldDB" id="A0A0C1Z452"/>
<feature type="binding site" evidence="12">
    <location>
        <position position="149"/>
    </location>
    <ligand>
        <name>Mg(2+)</name>
        <dbReference type="ChEBI" id="CHEBI:18420"/>
    </ligand>
</feature>
<name>A0A0C1Z452_9VIBR</name>
<dbReference type="GO" id="GO:0016740">
    <property type="term" value="F:transferase activity"/>
    <property type="evidence" value="ECO:0007669"/>
    <property type="project" value="UniProtKB-UniRule"/>
</dbReference>
<sequence>MSTNKYNARFQMMGTFIDVVVYHSNGEQLIREAYAQLADYAGRFTVNQSDSELMCVNQNAGIAPVVVADDLFDLIKLAKQHSEDTRNPFNVAIGPLVKAWRIGFKDAKVPSHDVVTDKLSLVDPTKIILNEDDRSVFLSQKGMEIDLGAIAKGYFADQVKHKLVEAGVQSGFISLGGNVLTIGHSPDNSNKAWNVGIQNPLSERGDVVRVVPLQGMSMVTSGINERFFESNGQRYHHLLDAKTGMPISTDIASLTIISSLSVDGEIWSTAGFLSSVEESMSYLNQQQEIEAVVVSKQGEVHVTQGLMDYKGCILLREESEFEE</sequence>
<comment type="similarity">
    <text evidence="1 11">Belongs to the ApbE family.</text>
</comment>
<evidence type="ECO:0000256" key="4">
    <source>
        <dbReference type="ARBA" id="ARBA00022630"/>
    </source>
</evidence>